<comment type="caution">
    <text evidence="2">The sequence shown here is derived from an EMBL/GenBank/DDBJ whole genome shotgun (WGS) entry which is preliminary data.</text>
</comment>
<feature type="transmembrane region" description="Helical" evidence="1">
    <location>
        <begin position="163"/>
        <end position="184"/>
    </location>
</feature>
<feature type="transmembrane region" description="Helical" evidence="1">
    <location>
        <begin position="458"/>
        <end position="483"/>
    </location>
</feature>
<keyword evidence="3" id="KW-1185">Reference proteome</keyword>
<dbReference type="RefSeq" id="WP_194019912.1">
    <property type="nucleotide sequence ID" value="NZ_JADEVV010000027.1"/>
</dbReference>
<keyword evidence="1" id="KW-0812">Transmembrane</keyword>
<feature type="transmembrane region" description="Helical" evidence="1">
    <location>
        <begin position="341"/>
        <end position="360"/>
    </location>
</feature>
<feature type="transmembrane region" description="Helical" evidence="1">
    <location>
        <begin position="538"/>
        <end position="563"/>
    </location>
</feature>
<protein>
    <recommendedName>
        <fullName evidence="4">ABC transporter permease</fullName>
    </recommendedName>
</protein>
<feature type="transmembrane region" description="Helical" evidence="1">
    <location>
        <begin position="34"/>
        <end position="52"/>
    </location>
</feature>
<evidence type="ECO:0008006" key="4">
    <source>
        <dbReference type="Google" id="ProtNLM"/>
    </source>
</evidence>
<organism evidence="2 3">
    <name type="scientific">Synechocystis salina LEGE 00031</name>
    <dbReference type="NCBI Taxonomy" id="1828736"/>
    <lineage>
        <taxon>Bacteria</taxon>
        <taxon>Bacillati</taxon>
        <taxon>Cyanobacteriota</taxon>
        <taxon>Cyanophyceae</taxon>
        <taxon>Synechococcales</taxon>
        <taxon>Merismopediaceae</taxon>
        <taxon>Synechocystis</taxon>
    </lineage>
</organism>
<sequence>MSNFFSVYADRLGDWHPQLYRELKSRFTAPKVRWLLLVSVIFQSVVLFFRAGEIPVLDPLKPAGEQFSRYCLGIPPDWEYNRGIFVCTQDLLGQLPVNWRLWWLDGFTFLSLAGLALLLVVGVYLLVADLQKECQRGTLNFIRLSPQGEGSFIWGKILGVPSLLYGFLLTLLPLHIIAAGGAGISLLLLAGYYAVVLAGASFFFHIALWIGLSSNAKSYSLSKSAAIAGLCAVGTLIGTILIMQDNDWEPFFLSWLSLFYPGKALIYLVRSTFLSIPTVGYLGPNELDQLRWYGWDLFRSAPLGMGFMVANFAVGTYWITQVLRRRFRRPFSTAWSKVQSMGVTLSVVAIANGFLLQSYTQGDYLDFLLLNLGSWQLTLCCFFLGLTLALCPQINYLRDWSRYRHEAPRQHRTWSWQNLVSDHSPPQGAIAINLCFTALLTLPMVLLLPWLAPAPAGVTIPLGSIVVALAMGLLWNFTFATLIQWSLLQMSFPRLLVLILSVVVMVVIPLAIAIGAGIKESVVMWFSPLPSIALVEGINFQTPLFFLTVLSQTVVIVASTWQFNCYVQRLGRSESQQYLAPVQPE</sequence>
<gene>
    <name evidence="2" type="ORF">IQ217_10595</name>
</gene>
<feature type="transmembrane region" description="Helical" evidence="1">
    <location>
        <begin position="224"/>
        <end position="243"/>
    </location>
</feature>
<evidence type="ECO:0000313" key="2">
    <source>
        <dbReference type="EMBL" id="MBE9254281.1"/>
    </source>
</evidence>
<name>A0ABR9VSF1_9SYNC</name>
<keyword evidence="1" id="KW-1133">Transmembrane helix</keyword>
<dbReference type="Proteomes" id="UP000658720">
    <property type="component" value="Unassembled WGS sequence"/>
</dbReference>
<dbReference type="EMBL" id="JADEVV010000027">
    <property type="protein sequence ID" value="MBE9254281.1"/>
    <property type="molecule type" value="Genomic_DNA"/>
</dbReference>
<accession>A0ABR9VSF1</accession>
<feature type="transmembrane region" description="Helical" evidence="1">
    <location>
        <begin position="495"/>
        <end position="518"/>
    </location>
</feature>
<feature type="transmembrane region" description="Helical" evidence="1">
    <location>
        <begin position="430"/>
        <end position="452"/>
    </location>
</feature>
<evidence type="ECO:0000313" key="3">
    <source>
        <dbReference type="Proteomes" id="UP000658720"/>
    </source>
</evidence>
<reference evidence="2 3" key="1">
    <citation type="submission" date="2020-10" db="EMBL/GenBank/DDBJ databases">
        <authorList>
            <person name="Castelo-Branco R."/>
            <person name="Eusebio N."/>
            <person name="Adriana R."/>
            <person name="Vieira A."/>
            <person name="Brugerolle De Fraissinette N."/>
            <person name="Rezende De Castro R."/>
            <person name="Schneider M.P."/>
            <person name="Vasconcelos V."/>
            <person name="Leao P.N."/>
        </authorList>
    </citation>
    <scope>NUCLEOTIDE SEQUENCE [LARGE SCALE GENOMIC DNA]</scope>
    <source>
        <strain evidence="2 3">LEGE 00031</strain>
    </source>
</reference>
<feature type="transmembrane region" description="Helical" evidence="1">
    <location>
        <begin position="372"/>
        <end position="394"/>
    </location>
</feature>
<feature type="transmembrane region" description="Helical" evidence="1">
    <location>
        <begin position="101"/>
        <end position="127"/>
    </location>
</feature>
<proteinExistence type="predicted"/>
<feature type="transmembrane region" description="Helical" evidence="1">
    <location>
        <begin position="301"/>
        <end position="320"/>
    </location>
</feature>
<keyword evidence="1" id="KW-0472">Membrane</keyword>
<evidence type="ECO:0000256" key="1">
    <source>
        <dbReference type="SAM" id="Phobius"/>
    </source>
</evidence>
<feature type="transmembrane region" description="Helical" evidence="1">
    <location>
        <begin position="190"/>
        <end position="212"/>
    </location>
</feature>